<dbReference type="STRING" id="27835.A0A0N4YJY9"/>
<feature type="compositionally biased region" description="Basic residues" evidence="1">
    <location>
        <begin position="75"/>
        <end position="87"/>
    </location>
</feature>
<feature type="compositionally biased region" description="Basic and acidic residues" evidence="1">
    <location>
        <begin position="30"/>
        <end position="44"/>
    </location>
</feature>
<dbReference type="EMBL" id="UYSL01022689">
    <property type="protein sequence ID" value="VDL80930.1"/>
    <property type="molecule type" value="Genomic_DNA"/>
</dbReference>
<gene>
    <name evidence="2" type="ORF">NBR_LOCUS17316</name>
</gene>
<dbReference type="Proteomes" id="UP000271162">
    <property type="component" value="Unassembled WGS sequence"/>
</dbReference>
<feature type="compositionally biased region" description="Basic and acidic residues" evidence="1">
    <location>
        <begin position="50"/>
        <end position="73"/>
    </location>
</feature>
<dbReference type="AlphaFoldDB" id="A0A0N4YJY9"/>
<sequence length="129" mass="15450">MQPWAYGPLAEAFERGTPVDSDRGGQQYQRQERHYNDYYQRFEETSDSSRYYDDQRRGEAPSQRERKRQDSPNRYRNRSRSRSRDRRYSRGESSVVALSWEEFCVLLILPKYDALEDPPVLDTSGLEHF</sequence>
<evidence type="ECO:0000313" key="2">
    <source>
        <dbReference type="EMBL" id="VDL80930.1"/>
    </source>
</evidence>
<protein>
    <submittedName>
        <fullName evidence="4">Periphilin-1</fullName>
    </submittedName>
</protein>
<evidence type="ECO:0000313" key="4">
    <source>
        <dbReference type="WBParaSite" id="NBR_0001731501-mRNA-1"/>
    </source>
</evidence>
<organism evidence="4">
    <name type="scientific">Nippostrongylus brasiliensis</name>
    <name type="common">Rat hookworm</name>
    <dbReference type="NCBI Taxonomy" id="27835"/>
    <lineage>
        <taxon>Eukaryota</taxon>
        <taxon>Metazoa</taxon>
        <taxon>Ecdysozoa</taxon>
        <taxon>Nematoda</taxon>
        <taxon>Chromadorea</taxon>
        <taxon>Rhabditida</taxon>
        <taxon>Rhabditina</taxon>
        <taxon>Rhabditomorpha</taxon>
        <taxon>Strongyloidea</taxon>
        <taxon>Heligmosomidae</taxon>
        <taxon>Nippostrongylus</taxon>
    </lineage>
</organism>
<reference evidence="2 3" key="2">
    <citation type="submission" date="2018-11" db="EMBL/GenBank/DDBJ databases">
        <authorList>
            <consortium name="Pathogen Informatics"/>
        </authorList>
    </citation>
    <scope>NUCLEOTIDE SEQUENCE [LARGE SCALE GENOMIC DNA]</scope>
</reference>
<proteinExistence type="predicted"/>
<name>A0A0N4YJY9_NIPBR</name>
<reference evidence="4" key="1">
    <citation type="submission" date="2017-02" db="UniProtKB">
        <authorList>
            <consortium name="WormBaseParasite"/>
        </authorList>
    </citation>
    <scope>IDENTIFICATION</scope>
</reference>
<feature type="region of interest" description="Disordered" evidence="1">
    <location>
        <begin position="1"/>
        <end position="94"/>
    </location>
</feature>
<evidence type="ECO:0000313" key="3">
    <source>
        <dbReference type="Proteomes" id="UP000271162"/>
    </source>
</evidence>
<evidence type="ECO:0000256" key="1">
    <source>
        <dbReference type="SAM" id="MobiDB-lite"/>
    </source>
</evidence>
<keyword evidence="3" id="KW-1185">Reference proteome</keyword>
<accession>A0A0N4YJY9</accession>
<dbReference type="WBParaSite" id="NBR_0001731501-mRNA-1">
    <property type="protein sequence ID" value="NBR_0001731501-mRNA-1"/>
    <property type="gene ID" value="NBR_0001731501"/>
</dbReference>